<accession>A0A0N5BIV1</accession>
<dbReference type="AlphaFoldDB" id="A0A0N5BIV1"/>
<reference evidence="2" key="1">
    <citation type="submission" date="2017-02" db="UniProtKB">
        <authorList>
            <consortium name="WormBaseParasite"/>
        </authorList>
    </citation>
    <scope>IDENTIFICATION</scope>
</reference>
<evidence type="ECO:0000313" key="1">
    <source>
        <dbReference type="Proteomes" id="UP000046392"/>
    </source>
</evidence>
<sequence>MIFFKIFIAFTIFLIFNTNEIFAWYYHIWICLTPRCYSNNTISKENVTVNFIVHNKTYDTQKWPCDNHIDMYPTVQASENPLLDGIVEIKYEEHPENIINKTIYKDEDCKDGIEFPSASKYLTKRIDQAKRPSAIEENSVVQNIPNSTIQIVDGSEENMTPVGKKMNASKSLVNYDGSKREDITHWLKKLECCFDIDGINEGVKKMAVIKIKASQKIIEYIETLTETDRRSYQRAITLLKEKYNGSISIQN</sequence>
<dbReference type="Proteomes" id="UP000046392">
    <property type="component" value="Unplaced"/>
</dbReference>
<keyword evidence="1" id="KW-1185">Reference proteome</keyword>
<dbReference type="WBParaSite" id="SPAL_0000588100.1">
    <property type="protein sequence ID" value="SPAL_0000588100.1"/>
    <property type="gene ID" value="SPAL_0000588100"/>
</dbReference>
<evidence type="ECO:0000313" key="2">
    <source>
        <dbReference type="WBParaSite" id="SPAL_0000588100.1"/>
    </source>
</evidence>
<organism evidence="1 2">
    <name type="scientific">Strongyloides papillosus</name>
    <name type="common">Intestinal threadworm</name>
    <dbReference type="NCBI Taxonomy" id="174720"/>
    <lineage>
        <taxon>Eukaryota</taxon>
        <taxon>Metazoa</taxon>
        <taxon>Ecdysozoa</taxon>
        <taxon>Nematoda</taxon>
        <taxon>Chromadorea</taxon>
        <taxon>Rhabditida</taxon>
        <taxon>Tylenchina</taxon>
        <taxon>Panagrolaimomorpha</taxon>
        <taxon>Strongyloidoidea</taxon>
        <taxon>Strongyloididae</taxon>
        <taxon>Strongyloides</taxon>
    </lineage>
</organism>
<name>A0A0N5BIV1_STREA</name>
<proteinExistence type="predicted"/>
<protein>
    <submittedName>
        <fullName evidence="2">Uncharacterized protein</fullName>
    </submittedName>
</protein>